<proteinExistence type="predicted"/>
<name>A0A0E9XD91_ANGAN</name>
<accession>A0A0E9XD91</accession>
<dbReference type="AlphaFoldDB" id="A0A0E9XD91"/>
<evidence type="ECO:0000313" key="1">
    <source>
        <dbReference type="EMBL" id="JAH99658.1"/>
    </source>
</evidence>
<organism evidence="1">
    <name type="scientific">Anguilla anguilla</name>
    <name type="common">European freshwater eel</name>
    <name type="synonym">Muraena anguilla</name>
    <dbReference type="NCBI Taxonomy" id="7936"/>
    <lineage>
        <taxon>Eukaryota</taxon>
        <taxon>Metazoa</taxon>
        <taxon>Chordata</taxon>
        <taxon>Craniata</taxon>
        <taxon>Vertebrata</taxon>
        <taxon>Euteleostomi</taxon>
        <taxon>Actinopterygii</taxon>
        <taxon>Neopterygii</taxon>
        <taxon>Teleostei</taxon>
        <taxon>Anguilliformes</taxon>
        <taxon>Anguillidae</taxon>
        <taxon>Anguilla</taxon>
    </lineage>
</organism>
<dbReference type="EMBL" id="GBXM01008919">
    <property type="protein sequence ID" value="JAH99658.1"/>
    <property type="molecule type" value="Transcribed_RNA"/>
</dbReference>
<sequence>MNSAISAGFHDLHYTRTWNKIYFIDTTENGFFKHTKNHNNLTDISLYITALSPLFNLCIAHLRAQENALVDLLTSLYYKNISCQISSTVS</sequence>
<reference evidence="1" key="2">
    <citation type="journal article" date="2015" name="Fish Shellfish Immunol.">
        <title>Early steps in the European eel (Anguilla anguilla)-Vibrio vulnificus interaction in the gills: Role of the RtxA13 toxin.</title>
        <authorList>
            <person name="Callol A."/>
            <person name="Pajuelo D."/>
            <person name="Ebbesson L."/>
            <person name="Teles M."/>
            <person name="MacKenzie S."/>
            <person name="Amaro C."/>
        </authorList>
    </citation>
    <scope>NUCLEOTIDE SEQUENCE</scope>
</reference>
<reference evidence="1" key="1">
    <citation type="submission" date="2014-11" db="EMBL/GenBank/DDBJ databases">
        <authorList>
            <person name="Amaro Gonzalez C."/>
        </authorList>
    </citation>
    <scope>NUCLEOTIDE SEQUENCE</scope>
</reference>
<protein>
    <submittedName>
        <fullName evidence="1">Uncharacterized protein</fullName>
    </submittedName>
</protein>